<keyword evidence="2" id="KW-1185">Reference proteome</keyword>
<dbReference type="AlphaFoldDB" id="A0A085Z5Y5"/>
<accession>A0A085Z5Y5</accession>
<evidence type="ECO:0000313" key="2">
    <source>
        <dbReference type="Proteomes" id="UP000028713"/>
    </source>
</evidence>
<evidence type="ECO:0008006" key="3">
    <source>
        <dbReference type="Google" id="ProtNLM"/>
    </source>
</evidence>
<dbReference type="Proteomes" id="UP000028713">
    <property type="component" value="Unassembled WGS sequence"/>
</dbReference>
<dbReference type="STRING" id="236814.IX39_04110"/>
<name>A0A085Z5Y5_9FLAO</name>
<dbReference type="RefSeq" id="WP_034673690.1">
    <property type="nucleotide sequence ID" value="NZ_FPAP01000003.1"/>
</dbReference>
<dbReference type="eggNOG" id="ENOG5032KN8">
    <property type="taxonomic scope" value="Bacteria"/>
</dbReference>
<sequence>MTEKQKIKVRELNNQIIQNKNYRFNSWLPVLEDPNTRSLEEIKGRMSVINALINISFEAPISYIRKWIEKHNLTSHLSNWENEILLKDNEELTDYELNSLRWYLEGLWALMWATKMIADLDENQWCGENMAIMLPNLEQEEDNEKIDQLSELRTDDEIYNMLDLYYRFHWYCVDERIKGVEAKINEGLVYERRKALEWLMNKESDWDDIEMGT</sequence>
<dbReference type="EMBL" id="JPRP01000001">
    <property type="protein sequence ID" value="KFE99848.1"/>
    <property type="molecule type" value="Genomic_DNA"/>
</dbReference>
<evidence type="ECO:0000313" key="1">
    <source>
        <dbReference type="EMBL" id="KFE99848.1"/>
    </source>
</evidence>
<dbReference type="OrthoDB" id="4399984at2"/>
<protein>
    <recommendedName>
        <fullName evidence="3">DUF4272 domain-containing protein</fullName>
    </recommendedName>
</protein>
<comment type="caution">
    <text evidence="1">The sequence shown here is derived from an EMBL/GenBank/DDBJ whole genome shotgun (WGS) entry which is preliminary data.</text>
</comment>
<dbReference type="InterPro" id="IPR025368">
    <property type="entry name" value="DUF4272"/>
</dbReference>
<reference evidence="1 2" key="1">
    <citation type="submission" date="2014-07" db="EMBL/GenBank/DDBJ databases">
        <title>Genome of Chryseobacterium formosense LMG 24722.</title>
        <authorList>
            <person name="Pipes S.E."/>
            <person name="Stropko S.J."/>
            <person name="Newman J.D."/>
        </authorList>
    </citation>
    <scope>NUCLEOTIDE SEQUENCE [LARGE SCALE GENOMIC DNA]</scope>
    <source>
        <strain evidence="1 2">LMG 24722</strain>
    </source>
</reference>
<dbReference type="Pfam" id="PF14094">
    <property type="entry name" value="DUF4272"/>
    <property type="match status" value="1"/>
</dbReference>
<organism evidence="1 2">
    <name type="scientific">Chryseobacterium formosense</name>
    <dbReference type="NCBI Taxonomy" id="236814"/>
    <lineage>
        <taxon>Bacteria</taxon>
        <taxon>Pseudomonadati</taxon>
        <taxon>Bacteroidota</taxon>
        <taxon>Flavobacteriia</taxon>
        <taxon>Flavobacteriales</taxon>
        <taxon>Weeksellaceae</taxon>
        <taxon>Chryseobacterium group</taxon>
        <taxon>Chryseobacterium</taxon>
    </lineage>
</organism>
<gene>
    <name evidence="1" type="ORF">IX39_04110</name>
</gene>
<proteinExistence type="predicted"/>